<accession>A0AA35QU24</accession>
<dbReference type="InterPro" id="IPR007666">
    <property type="entry name" value="ADP_PFK/GK"/>
</dbReference>
<dbReference type="Proteomes" id="UP001174909">
    <property type="component" value="Unassembled WGS sequence"/>
</dbReference>
<evidence type="ECO:0000256" key="2">
    <source>
        <dbReference type="ARBA" id="ARBA00022723"/>
    </source>
</evidence>
<dbReference type="PANTHER" id="PTHR21208:SF0">
    <property type="entry name" value="ADP-DEPENDENT GLUCOKINASE"/>
    <property type="match status" value="1"/>
</dbReference>
<dbReference type="GO" id="GO:0006006">
    <property type="term" value="P:glucose metabolic process"/>
    <property type="evidence" value="ECO:0007669"/>
    <property type="project" value="TreeGrafter"/>
</dbReference>
<dbReference type="GO" id="GO:0043843">
    <property type="term" value="F:ADP-specific glucokinase activity"/>
    <property type="evidence" value="ECO:0007669"/>
    <property type="project" value="TreeGrafter"/>
</dbReference>
<dbReference type="SUPFAM" id="SSF53613">
    <property type="entry name" value="Ribokinase-like"/>
    <property type="match status" value="1"/>
</dbReference>
<proteinExistence type="predicted"/>
<keyword evidence="4" id="KW-0460">Magnesium</keyword>
<dbReference type="InterPro" id="IPR029056">
    <property type="entry name" value="Ribokinase-like"/>
</dbReference>
<keyword evidence="6" id="KW-0732">Signal</keyword>
<keyword evidence="2" id="KW-0479">Metal-binding</keyword>
<keyword evidence="1" id="KW-0808">Transferase</keyword>
<evidence type="ECO:0000256" key="1">
    <source>
        <dbReference type="ARBA" id="ARBA00022679"/>
    </source>
</evidence>
<evidence type="ECO:0000313" key="8">
    <source>
        <dbReference type="Proteomes" id="UP001174909"/>
    </source>
</evidence>
<dbReference type="PROSITE" id="PS51255">
    <property type="entry name" value="ADPK"/>
    <property type="match status" value="1"/>
</dbReference>
<keyword evidence="5" id="KW-0324">Glycolysis</keyword>
<dbReference type="GO" id="GO:0046872">
    <property type="term" value="F:metal ion binding"/>
    <property type="evidence" value="ECO:0007669"/>
    <property type="project" value="UniProtKB-KW"/>
</dbReference>
<name>A0AA35QU24_GEOBA</name>
<sequence length="479" mass="52753">MLGWWSKQTRLGLLLVLLPVLYEWHQTKETREVLLGRLATSWSSVRPPQKVVRRVAVGVNANLDLIVSATQLLETLGLSPGQPVDHTHLGTAEELQEQVAYSMQHCAGTERVFSTSSEFQRIVNAAYQLPHTHFIGGNAALMAAKIQQTQPNTEVMLAGPIGATLRSLLQPHIHTPTFTPESRDEVHLIMEYPKGERWGGITSTCANRVIISHDVSNAKMVALEDFRQTLSSFKPDLVILSGAHLMQGETSDFKRKRLVDVARLLDDVPATTPVHSELATIGDLDYLRDLAETTFPRIDSLGLNEQELVSLAKSSGADFDFAHMPAKPNISLVSDLLHWLIQTHSSLGREKSRLTRVHFHTLSFHVIATVMRPPHWANSKSAVLAGARIAGLQACDVEHFEAGKFELQVPLDFTLSVTDGVMSQHFVSLTPESGVVSWERGGVAYVFTPVLVCRAPSKTVGLGDAISSMGLLYSQFSRQ</sequence>
<evidence type="ECO:0000256" key="6">
    <source>
        <dbReference type="SAM" id="SignalP"/>
    </source>
</evidence>
<comment type="caution">
    <text evidence="7">The sequence shown here is derived from an EMBL/GenBank/DDBJ whole genome shotgun (WGS) entry which is preliminary data.</text>
</comment>
<dbReference type="GO" id="GO:0006096">
    <property type="term" value="P:glycolytic process"/>
    <property type="evidence" value="ECO:0007669"/>
    <property type="project" value="UniProtKB-KW"/>
</dbReference>
<dbReference type="Gene3D" id="3.40.1190.20">
    <property type="match status" value="1"/>
</dbReference>
<dbReference type="Pfam" id="PF04587">
    <property type="entry name" value="ADP_PFK_GK"/>
    <property type="match status" value="1"/>
</dbReference>
<evidence type="ECO:0000256" key="3">
    <source>
        <dbReference type="ARBA" id="ARBA00022777"/>
    </source>
</evidence>
<evidence type="ECO:0000256" key="5">
    <source>
        <dbReference type="ARBA" id="ARBA00023152"/>
    </source>
</evidence>
<dbReference type="EMBL" id="CASHTH010000136">
    <property type="protein sequence ID" value="CAI7992080.1"/>
    <property type="molecule type" value="Genomic_DNA"/>
</dbReference>
<dbReference type="AlphaFoldDB" id="A0AA35QU24"/>
<gene>
    <name evidence="7" type="ORF">GBAR_LOCUS920</name>
</gene>
<keyword evidence="8" id="KW-1185">Reference proteome</keyword>
<feature type="signal peptide" evidence="6">
    <location>
        <begin position="1"/>
        <end position="27"/>
    </location>
</feature>
<evidence type="ECO:0000313" key="7">
    <source>
        <dbReference type="EMBL" id="CAI7992080.1"/>
    </source>
</evidence>
<organism evidence="7 8">
    <name type="scientific">Geodia barretti</name>
    <name type="common">Barrett's horny sponge</name>
    <dbReference type="NCBI Taxonomy" id="519541"/>
    <lineage>
        <taxon>Eukaryota</taxon>
        <taxon>Metazoa</taxon>
        <taxon>Porifera</taxon>
        <taxon>Demospongiae</taxon>
        <taxon>Heteroscleromorpha</taxon>
        <taxon>Tetractinellida</taxon>
        <taxon>Astrophorina</taxon>
        <taxon>Geodiidae</taxon>
        <taxon>Geodia</taxon>
    </lineage>
</organism>
<feature type="chain" id="PRO_5041369721" evidence="6">
    <location>
        <begin position="28"/>
        <end position="479"/>
    </location>
</feature>
<protein>
    <submittedName>
        <fullName evidence="7">ADP-dependent glucokinase</fullName>
    </submittedName>
</protein>
<dbReference type="GO" id="GO:0005783">
    <property type="term" value="C:endoplasmic reticulum"/>
    <property type="evidence" value="ECO:0007669"/>
    <property type="project" value="TreeGrafter"/>
</dbReference>
<evidence type="ECO:0000256" key="4">
    <source>
        <dbReference type="ARBA" id="ARBA00022842"/>
    </source>
</evidence>
<reference evidence="7" key="1">
    <citation type="submission" date="2023-03" db="EMBL/GenBank/DDBJ databases">
        <authorList>
            <person name="Steffen K."/>
            <person name="Cardenas P."/>
        </authorList>
    </citation>
    <scope>NUCLEOTIDE SEQUENCE</scope>
</reference>
<dbReference type="PANTHER" id="PTHR21208">
    <property type="entry name" value="ADP-DEPENDENT GLUCOKINASE"/>
    <property type="match status" value="1"/>
</dbReference>
<keyword evidence="3" id="KW-0418">Kinase</keyword>